<dbReference type="Gene3D" id="1.10.1200.10">
    <property type="entry name" value="ACP-like"/>
    <property type="match status" value="1"/>
</dbReference>
<protein>
    <submittedName>
        <fullName evidence="2">Phosphopantetheine-binding protein</fullName>
    </submittedName>
</protein>
<dbReference type="Proteomes" id="UP001589576">
    <property type="component" value="Unassembled WGS sequence"/>
</dbReference>
<sequence length="80" mass="8966">MKEKIIEILTEIRPEFEFNESIANFMEAGYLDSFDIISIVVDLETAFDVKISGALIVPENFKSIEAIANLIQLSKDASQV</sequence>
<organism evidence="2 3">
    <name type="scientific">Flavobacterium paronense</name>
    <dbReference type="NCBI Taxonomy" id="1392775"/>
    <lineage>
        <taxon>Bacteria</taxon>
        <taxon>Pseudomonadati</taxon>
        <taxon>Bacteroidota</taxon>
        <taxon>Flavobacteriia</taxon>
        <taxon>Flavobacteriales</taxon>
        <taxon>Flavobacteriaceae</taxon>
        <taxon>Flavobacterium</taxon>
    </lineage>
</organism>
<dbReference type="EMBL" id="JBHMFB010000016">
    <property type="protein sequence ID" value="MFB9089853.1"/>
    <property type="molecule type" value="Genomic_DNA"/>
</dbReference>
<comment type="caution">
    <text evidence="2">The sequence shown here is derived from an EMBL/GenBank/DDBJ whole genome shotgun (WGS) entry which is preliminary data.</text>
</comment>
<reference evidence="2 3" key="1">
    <citation type="submission" date="2024-09" db="EMBL/GenBank/DDBJ databases">
        <authorList>
            <person name="Sun Q."/>
            <person name="Mori K."/>
        </authorList>
    </citation>
    <scope>NUCLEOTIDE SEQUENCE [LARGE SCALE GENOMIC DNA]</scope>
    <source>
        <strain evidence="2 3">CECT 8460</strain>
    </source>
</reference>
<dbReference type="RefSeq" id="WP_290284111.1">
    <property type="nucleotide sequence ID" value="NZ_JAUFQN010000019.1"/>
</dbReference>
<proteinExistence type="predicted"/>
<dbReference type="SUPFAM" id="SSF47336">
    <property type="entry name" value="ACP-like"/>
    <property type="match status" value="1"/>
</dbReference>
<name>A0ABV5GFK3_9FLAO</name>
<dbReference type="PROSITE" id="PS50075">
    <property type="entry name" value="CARRIER"/>
    <property type="match status" value="1"/>
</dbReference>
<dbReference type="InterPro" id="IPR036736">
    <property type="entry name" value="ACP-like_sf"/>
</dbReference>
<gene>
    <name evidence="2" type="ORF">ACFFUU_09595</name>
</gene>
<dbReference type="Pfam" id="PF00550">
    <property type="entry name" value="PP-binding"/>
    <property type="match status" value="1"/>
</dbReference>
<evidence type="ECO:0000259" key="1">
    <source>
        <dbReference type="PROSITE" id="PS50075"/>
    </source>
</evidence>
<accession>A0ABV5GFK3</accession>
<evidence type="ECO:0000313" key="2">
    <source>
        <dbReference type="EMBL" id="MFB9089853.1"/>
    </source>
</evidence>
<keyword evidence="3" id="KW-1185">Reference proteome</keyword>
<feature type="domain" description="Carrier" evidence="1">
    <location>
        <begin position="1"/>
        <end position="75"/>
    </location>
</feature>
<evidence type="ECO:0000313" key="3">
    <source>
        <dbReference type="Proteomes" id="UP001589576"/>
    </source>
</evidence>
<dbReference type="InterPro" id="IPR009081">
    <property type="entry name" value="PP-bd_ACP"/>
</dbReference>